<name>A0A660LGX4_9ACTN</name>
<dbReference type="GO" id="GO:0003824">
    <property type="term" value="F:catalytic activity"/>
    <property type="evidence" value="ECO:0007669"/>
    <property type="project" value="InterPro"/>
</dbReference>
<dbReference type="OrthoDB" id="1492580at2"/>
<keyword evidence="2" id="KW-1185">Reference proteome</keyword>
<gene>
    <name evidence="1" type="ORF">C8N24_3322</name>
</gene>
<dbReference type="GO" id="GO:0006281">
    <property type="term" value="P:DNA repair"/>
    <property type="evidence" value="ECO:0007669"/>
    <property type="project" value="InterPro"/>
</dbReference>
<dbReference type="SUPFAM" id="SSF48150">
    <property type="entry name" value="DNA-glycosylase"/>
    <property type="match status" value="1"/>
</dbReference>
<dbReference type="RefSeq" id="WP_121251598.1">
    <property type="nucleotide sequence ID" value="NZ_RBIL01000001.1"/>
</dbReference>
<dbReference type="Proteomes" id="UP000278962">
    <property type="component" value="Unassembled WGS sequence"/>
</dbReference>
<proteinExistence type="predicted"/>
<reference evidence="1 2" key="1">
    <citation type="submission" date="2018-10" db="EMBL/GenBank/DDBJ databases">
        <title>Genomic Encyclopedia of Archaeal and Bacterial Type Strains, Phase II (KMG-II): from individual species to whole genera.</title>
        <authorList>
            <person name="Goeker M."/>
        </authorList>
    </citation>
    <scope>NUCLEOTIDE SEQUENCE [LARGE SCALE GENOMIC DNA]</scope>
    <source>
        <strain evidence="1 2">DSM 14954</strain>
    </source>
</reference>
<dbReference type="InterPro" id="IPR011257">
    <property type="entry name" value="DNA_glycosylase"/>
</dbReference>
<sequence>MVDRLHFTGDEAADRFLVEDPFALLVGFALDQRVPVPKAFMGPWVLRERLGSLDPRVVAEADLEPVFRQVPAIHRFPGMMAKQVHALAVHVVDVYDGDAAAVWRSASTSEELRANIDGLPGFGTMKVKALGSVLFKRFDVALAEPLVPWHPTLGDVDSAEALKAYQTAKKANKSVWEAS</sequence>
<dbReference type="AlphaFoldDB" id="A0A660LGX4"/>
<evidence type="ECO:0000313" key="2">
    <source>
        <dbReference type="Proteomes" id="UP000278962"/>
    </source>
</evidence>
<dbReference type="EMBL" id="RBIL01000001">
    <property type="protein sequence ID" value="RKQ93455.1"/>
    <property type="molecule type" value="Genomic_DNA"/>
</dbReference>
<protein>
    <submittedName>
        <fullName evidence="1">Putative HhH-GPD family protein</fullName>
    </submittedName>
</protein>
<organism evidence="1 2">
    <name type="scientific">Solirubrobacter pauli</name>
    <dbReference type="NCBI Taxonomy" id="166793"/>
    <lineage>
        <taxon>Bacteria</taxon>
        <taxon>Bacillati</taxon>
        <taxon>Actinomycetota</taxon>
        <taxon>Thermoleophilia</taxon>
        <taxon>Solirubrobacterales</taxon>
        <taxon>Solirubrobacteraceae</taxon>
        <taxon>Solirubrobacter</taxon>
    </lineage>
</organism>
<accession>A0A660LGX4</accession>
<comment type="caution">
    <text evidence="1">The sequence shown here is derived from an EMBL/GenBank/DDBJ whole genome shotgun (WGS) entry which is preliminary data.</text>
</comment>
<evidence type="ECO:0000313" key="1">
    <source>
        <dbReference type="EMBL" id="RKQ93455.1"/>
    </source>
</evidence>